<evidence type="ECO:0000256" key="3">
    <source>
        <dbReference type="ARBA" id="ARBA00007188"/>
    </source>
</evidence>
<accession>A0A3P8AF33</accession>
<dbReference type="InterPro" id="IPR003593">
    <property type="entry name" value="AAA+_ATPase"/>
</dbReference>
<keyword evidence="11" id="KW-1185">Reference proteome</keyword>
<dbReference type="Pfam" id="PF07728">
    <property type="entry name" value="AAA_5"/>
    <property type="match status" value="3"/>
</dbReference>
<dbReference type="GO" id="GO:0005730">
    <property type="term" value="C:nucleolus"/>
    <property type="evidence" value="ECO:0007669"/>
    <property type="project" value="UniProtKB-SubCell"/>
</dbReference>
<dbReference type="InterPro" id="IPR041190">
    <property type="entry name" value="Midasin_AAA_lid_5"/>
</dbReference>
<reference evidence="12" key="2">
    <citation type="submission" date="2019-09" db="UniProtKB">
        <authorList>
            <consortium name="WormBaseParasite"/>
        </authorList>
    </citation>
    <scope>IDENTIFICATION</scope>
</reference>
<feature type="domain" description="AAA+ ATPase" evidence="9">
    <location>
        <begin position="450"/>
        <end position="598"/>
    </location>
</feature>
<dbReference type="FunFam" id="3.40.50.300:FF:000142">
    <property type="entry name" value="Midasin"/>
    <property type="match status" value="1"/>
</dbReference>
<dbReference type="InterPro" id="IPR011704">
    <property type="entry name" value="ATPase_dyneun-rel_AAA"/>
</dbReference>
<dbReference type="Pfam" id="PF17865">
    <property type="entry name" value="AAA_lid_5"/>
    <property type="match status" value="1"/>
</dbReference>
<evidence type="ECO:0000256" key="5">
    <source>
        <dbReference type="ARBA" id="ARBA00022741"/>
    </source>
</evidence>
<dbReference type="GO" id="GO:0000027">
    <property type="term" value="P:ribosomal large subunit assembly"/>
    <property type="evidence" value="ECO:0007669"/>
    <property type="project" value="TreeGrafter"/>
</dbReference>
<comment type="subcellular location">
    <subcellularLocation>
        <location evidence="1">Nucleus</location>
        <location evidence="1">Nucleolus</location>
    </subcellularLocation>
    <subcellularLocation>
        <location evidence="2">Nucleus</location>
        <location evidence="2">Nucleoplasm</location>
    </subcellularLocation>
</comment>
<name>A0A183GA03_HELPZ</name>
<dbReference type="FunFam" id="3.40.50.300:FF:001500">
    <property type="entry name" value="Dynein-related AAA-type ATPase"/>
    <property type="match status" value="1"/>
</dbReference>
<gene>
    <name evidence="10" type="ORF">HPBE_LOCUS18804</name>
</gene>
<evidence type="ECO:0000256" key="8">
    <source>
        <dbReference type="ARBA" id="ARBA00023242"/>
    </source>
</evidence>
<comment type="similarity">
    <text evidence="3">Belongs to the midasin family.</text>
</comment>
<dbReference type="PANTHER" id="PTHR48103">
    <property type="entry name" value="MIDASIN-RELATED"/>
    <property type="match status" value="1"/>
</dbReference>
<dbReference type="OrthoDB" id="422220at2759"/>
<dbReference type="InterPro" id="IPR040848">
    <property type="entry name" value="AAA_lid_7"/>
</dbReference>
<dbReference type="Pfam" id="PF17867">
    <property type="entry name" value="AAA_lid_7"/>
    <property type="match status" value="2"/>
</dbReference>
<organism evidence="11 12">
    <name type="scientific">Heligmosomoides polygyrus</name>
    <name type="common">Parasitic roundworm</name>
    <dbReference type="NCBI Taxonomy" id="6339"/>
    <lineage>
        <taxon>Eukaryota</taxon>
        <taxon>Metazoa</taxon>
        <taxon>Ecdysozoa</taxon>
        <taxon>Nematoda</taxon>
        <taxon>Chromadorea</taxon>
        <taxon>Rhabditida</taxon>
        <taxon>Rhabditina</taxon>
        <taxon>Rhabditomorpha</taxon>
        <taxon>Strongyloidea</taxon>
        <taxon>Heligmosomidae</taxon>
        <taxon>Heligmosomoides</taxon>
    </lineage>
</organism>
<dbReference type="SMART" id="SM00382">
    <property type="entry name" value="AAA"/>
    <property type="match status" value="3"/>
</dbReference>
<keyword evidence="7" id="KW-0143">Chaperone</keyword>
<dbReference type="EMBL" id="UZAH01030930">
    <property type="protein sequence ID" value="VDP12987.1"/>
    <property type="molecule type" value="Genomic_DNA"/>
</dbReference>
<evidence type="ECO:0000313" key="11">
    <source>
        <dbReference type="Proteomes" id="UP000050761"/>
    </source>
</evidence>
<dbReference type="SUPFAM" id="SSF52540">
    <property type="entry name" value="P-loop containing nucleoside triphosphate hydrolases"/>
    <property type="match status" value="3"/>
</dbReference>
<evidence type="ECO:0000256" key="2">
    <source>
        <dbReference type="ARBA" id="ARBA00004642"/>
    </source>
</evidence>
<dbReference type="Proteomes" id="UP000050761">
    <property type="component" value="Unassembled WGS sequence"/>
</dbReference>
<dbReference type="FunFam" id="3.40.50.300:FF:001384">
    <property type="entry name" value="Midasin"/>
    <property type="match status" value="1"/>
</dbReference>
<evidence type="ECO:0000256" key="4">
    <source>
        <dbReference type="ARBA" id="ARBA00017143"/>
    </source>
</evidence>
<evidence type="ECO:0000313" key="12">
    <source>
        <dbReference type="WBParaSite" id="HPBE_0001880501-mRNA-1"/>
    </source>
</evidence>
<protein>
    <recommendedName>
        <fullName evidence="4">Midasin</fullName>
    </recommendedName>
</protein>
<dbReference type="GO" id="GO:0030687">
    <property type="term" value="C:preribosome, large subunit precursor"/>
    <property type="evidence" value="ECO:0007669"/>
    <property type="project" value="TreeGrafter"/>
</dbReference>
<proteinExistence type="inferred from homology"/>
<dbReference type="GO" id="GO:0016887">
    <property type="term" value="F:ATP hydrolysis activity"/>
    <property type="evidence" value="ECO:0007669"/>
    <property type="project" value="InterPro"/>
</dbReference>
<feature type="domain" description="AAA+ ATPase" evidence="9">
    <location>
        <begin position="786"/>
        <end position="941"/>
    </location>
</feature>
<evidence type="ECO:0000256" key="7">
    <source>
        <dbReference type="ARBA" id="ARBA00023186"/>
    </source>
</evidence>
<keyword evidence="5" id="KW-0547">Nucleotide-binding</keyword>
<reference evidence="10 11" key="1">
    <citation type="submission" date="2018-11" db="EMBL/GenBank/DDBJ databases">
        <authorList>
            <consortium name="Pathogen Informatics"/>
        </authorList>
    </citation>
    <scope>NUCLEOTIDE SEQUENCE [LARGE SCALE GENOMIC DNA]</scope>
</reference>
<dbReference type="Gene3D" id="3.40.50.300">
    <property type="entry name" value="P-loop containing nucleotide triphosphate hydrolases"/>
    <property type="match status" value="3"/>
</dbReference>
<dbReference type="AlphaFoldDB" id="A0A183GA03"/>
<accession>A0A183GA03</accession>
<dbReference type="CDD" id="cd00009">
    <property type="entry name" value="AAA"/>
    <property type="match status" value="1"/>
</dbReference>
<evidence type="ECO:0000256" key="6">
    <source>
        <dbReference type="ARBA" id="ARBA00022840"/>
    </source>
</evidence>
<dbReference type="GO" id="GO:0000055">
    <property type="term" value="P:ribosomal large subunit export from nucleus"/>
    <property type="evidence" value="ECO:0007669"/>
    <property type="project" value="TreeGrafter"/>
</dbReference>
<evidence type="ECO:0000259" key="9">
    <source>
        <dbReference type="SMART" id="SM00382"/>
    </source>
</evidence>
<dbReference type="GO" id="GO:0005524">
    <property type="term" value="F:ATP binding"/>
    <property type="evidence" value="ECO:0007669"/>
    <property type="project" value="UniProtKB-KW"/>
</dbReference>
<keyword evidence="6" id="KW-0067">ATP-binding</keyword>
<keyword evidence="8" id="KW-0539">Nucleus</keyword>
<evidence type="ECO:0000256" key="1">
    <source>
        <dbReference type="ARBA" id="ARBA00004604"/>
    </source>
</evidence>
<dbReference type="PANTHER" id="PTHR48103:SF2">
    <property type="entry name" value="MIDASIN"/>
    <property type="match status" value="1"/>
</dbReference>
<sequence length="1124" mass="125199">MSDPHQIALVVSAYLPSMKAAPVSNLVNFYRDAKHLHPSSYSLRTLCRALMFASENMFGNEDRSLHEAICMAFLTNLDSESKEKMRTKIARTFPVAINVPVPPPGKPDCYVSPTDEFPVEGYWIERGTELPREDSSYVVTKTVKRNLAEIARITSSGRFPILLEGETSAGKTSIIYHLARLTGNAVVRINNHEHTDVQEYMGSYVGDSNGRLVFREGSLVQAVRSGSWVILDELNLAPTDIIEALNRLLDDNRELYVPELNTVIRAHPRFRLFATQNPAGSYGGRKRLSRALLSRFVLLRFNHIPLDELSSMVCVRCGVHPSAASKMISVLSKLRVKRSVSGVFSAKDGLMTLRDVFRWAKRLATDSTCDDWLQVLANHGYFLLAGRCRNQKDVASVIETLESELKRKIEPAKLFALNSPYMPKGVNVKDIVMTFGMRKMLVMTEQAWIRNEAVLMVGETGGGKTSLAQVVGRGKLITINCHERTETADLLGRLRPRENGGFCWADGVVISAMKEGAPLLVDEISLAEDSVLERLNPLFEEDRTLLLSDAGVEAHRVSASDGFQMIATMNPGGDYGKKELSKALRNRFTEIWSSCDFEGSELLAIFDSRLKDSAPNSVSSGDYSSPAKVVIKWIAEFFKKYLHLFRQCPSVRDVVACADIYAACVKSGLPECIAIHEAVSAVFLDALNNQHLRIAIDVNDVREDAKDMVCFPLFFSPPLITLRRLSSAEPLLISAQTEVRINNECITIGALSVPYGSLPPTVPKGFSLSAPTCFSNFYRIARGLLINKPILLEGAPGCGKSSTVMALAMLTGHPITRLNLSDQTDLSDLFGSDVPIVTEDGSVSFRWEDGPVLQAIKRGEWVLLDEMNLASQAVLEGLNACFDHRRLLYIAELNRSFEIPPESNCRFFGCQNPRAQGGNRRALPKSFVNRFTNIYVEDLKEEDILLILRELPAAAQIGEERLKGMVSITSLLASEHHLTGGPFSFNLRDLLRWVQLFEKNNDMRTCFQTLFLNRMRSEDDRQKLRVLYEELFAEPCVPRPITLTIDEREIRIGLVSIPRFETTTELASSTHRLLASQATLMHQLATCIDMKWVSLIIGPRVRIGGAAWDICLECESVVLLGILA</sequence>
<dbReference type="WBParaSite" id="HPBE_0001880501-mRNA-1">
    <property type="protein sequence ID" value="HPBE_0001880501-mRNA-1"/>
    <property type="gene ID" value="HPBE_0001880501"/>
</dbReference>
<dbReference type="GO" id="GO:0005654">
    <property type="term" value="C:nucleoplasm"/>
    <property type="evidence" value="ECO:0007669"/>
    <property type="project" value="UniProtKB-SubCell"/>
</dbReference>
<evidence type="ECO:0000313" key="10">
    <source>
        <dbReference type="EMBL" id="VDP12987.1"/>
    </source>
</evidence>
<dbReference type="InterPro" id="IPR027417">
    <property type="entry name" value="P-loop_NTPase"/>
</dbReference>
<feature type="domain" description="AAA+ ATPase" evidence="9">
    <location>
        <begin position="157"/>
        <end position="302"/>
    </location>
</feature>